<proteinExistence type="predicted"/>
<comment type="caution">
    <text evidence="1">The sequence shown here is derived from an EMBL/GenBank/DDBJ whole genome shotgun (WGS) entry which is preliminary data.</text>
</comment>
<dbReference type="InterPro" id="IPR021219">
    <property type="entry name" value="DUF2703"/>
</dbReference>
<dbReference type="Proteomes" id="UP001501176">
    <property type="component" value="Unassembled WGS sequence"/>
</dbReference>
<name>A0ABP3DQS4_9BURK</name>
<reference evidence="2" key="1">
    <citation type="journal article" date="2019" name="Int. J. Syst. Evol. Microbiol.">
        <title>The Global Catalogue of Microorganisms (GCM) 10K type strain sequencing project: providing services to taxonomists for standard genome sequencing and annotation.</title>
        <authorList>
            <consortium name="The Broad Institute Genomics Platform"/>
            <consortium name="The Broad Institute Genome Sequencing Center for Infectious Disease"/>
            <person name="Wu L."/>
            <person name="Ma J."/>
        </authorList>
    </citation>
    <scope>NUCLEOTIDE SEQUENCE [LARGE SCALE GENOMIC DNA]</scope>
    <source>
        <strain evidence="2">JCM 16240</strain>
    </source>
</reference>
<evidence type="ECO:0000313" key="1">
    <source>
        <dbReference type="EMBL" id="GAA0236243.1"/>
    </source>
</evidence>
<protein>
    <submittedName>
        <fullName evidence="1">DUF2703 domain-containing protein</fullName>
    </submittedName>
</protein>
<sequence>MRHLPILWQRLVSEQGTTCPRCHSTGEEVQRAVKTLKLALEPLGIEPELQVTEIDEVTFLKDPLQSNQVLIGGQTIEHWLGGQTGSSRCCNECGDNDCRTVEVGGQSYDVIPEDLLVRAGVIAATRMLDPTLSA</sequence>
<organism evidence="1 2">
    <name type="scientific">Castellaniella daejeonensis</name>
    <dbReference type="NCBI Taxonomy" id="659013"/>
    <lineage>
        <taxon>Bacteria</taxon>
        <taxon>Pseudomonadati</taxon>
        <taxon>Pseudomonadota</taxon>
        <taxon>Betaproteobacteria</taxon>
        <taxon>Burkholderiales</taxon>
        <taxon>Alcaligenaceae</taxon>
        <taxon>Castellaniella</taxon>
    </lineage>
</organism>
<gene>
    <name evidence="1" type="ORF">GCM10009125_26500</name>
</gene>
<dbReference type="RefSeq" id="WP_343821760.1">
    <property type="nucleotide sequence ID" value="NZ_BAAAFN010000015.1"/>
</dbReference>
<evidence type="ECO:0000313" key="2">
    <source>
        <dbReference type="Proteomes" id="UP001501176"/>
    </source>
</evidence>
<dbReference type="Pfam" id="PF10865">
    <property type="entry name" value="DUF2703"/>
    <property type="match status" value="1"/>
</dbReference>
<dbReference type="EMBL" id="BAAAFN010000015">
    <property type="protein sequence ID" value="GAA0236243.1"/>
    <property type="molecule type" value="Genomic_DNA"/>
</dbReference>
<keyword evidence="2" id="KW-1185">Reference proteome</keyword>
<accession>A0ABP3DQS4</accession>